<dbReference type="EMBL" id="KI659082">
    <property type="protein sequence ID" value="ETN80488.1"/>
    <property type="molecule type" value="Genomic_DNA"/>
</dbReference>
<evidence type="ECO:0008006" key="3">
    <source>
        <dbReference type="Google" id="ProtNLM"/>
    </source>
</evidence>
<dbReference type="PANTHER" id="PTHR11533">
    <property type="entry name" value="PROTEASE M1 ZINC METALLOPROTEASE"/>
    <property type="match status" value="1"/>
</dbReference>
<dbReference type="GO" id="GO:0042277">
    <property type="term" value="F:peptide binding"/>
    <property type="evidence" value="ECO:0007669"/>
    <property type="project" value="TreeGrafter"/>
</dbReference>
<dbReference type="InterPro" id="IPR027268">
    <property type="entry name" value="Peptidase_M4/M1_CTD_sf"/>
</dbReference>
<proteinExistence type="predicted"/>
<gene>
    <name evidence="1" type="ORF">NECAME_18002</name>
</gene>
<dbReference type="PANTHER" id="PTHR11533:SF299">
    <property type="entry name" value="AMINOPEPTIDASE"/>
    <property type="match status" value="1"/>
</dbReference>
<reference evidence="2" key="1">
    <citation type="journal article" date="2014" name="Nat. Genet.">
        <title>Genome of the human hookworm Necator americanus.</title>
        <authorList>
            <person name="Tang Y.T."/>
            <person name="Gao X."/>
            <person name="Rosa B.A."/>
            <person name="Abubucker S."/>
            <person name="Hallsworth-Pepin K."/>
            <person name="Martin J."/>
            <person name="Tyagi R."/>
            <person name="Heizer E."/>
            <person name="Zhang X."/>
            <person name="Bhonagiri-Palsikar V."/>
            <person name="Minx P."/>
            <person name="Warren W.C."/>
            <person name="Wang Q."/>
            <person name="Zhan B."/>
            <person name="Hotez P.J."/>
            <person name="Sternberg P.W."/>
            <person name="Dougall A."/>
            <person name="Gaze S.T."/>
            <person name="Mulvenna J."/>
            <person name="Sotillo J."/>
            <person name="Ranganathan S."/>
            <person name="Rabelo E.M."/>
            <person name="Wilson R.K."/>
            <person name="Felgner P.L."/>
            <person name="Bethony J."/>
            <person name="Hawdon J.M."/>
            <person name="Gasser R.B."/>
            <person name="Loukas A."/>
            <person name="Mitreva M."/>
        </authorList>
    </citation>
    <scope>NUCLEOTIDE SEQUENCE [LARGE SCALE GENOMIC DNA]</scope>
</reference>
<protein>
    <recommendedName>
        <fullName evidence="3">Peptidase M1 membrane alanine aminopeptidase domain-containing protein</fullName>
    </recommendedName>
</protein>
<dbReference type="SUPFAM" id="SSF55486">
    <property type="entry name" value="Metalloproteases ('zincins'), catalytic domain"/>
    <property type="match status" value="1"/>
</dbReference>
<dbReference type="GO" id="GO:0016020">
    <property type="term" value="C:membrane"/>
    <property type="evidence" value="ECO:0007669"/>
    <property type="project" value="TreeGrafter"/>
</dbReference>
<evidence type="ECO:0000313" key="1">
    <source>
        <dbReference type="EMBL" id="ETN80488.1"/>
    </source>
</evidence>
<dbReference type="GO" id="GO:0005615">
    <property type="term" value="C:extracellular space"/>
    <property type="evidence" value="ECO:0007669"/>
    <property type="project" value="TreeGrafter"/>
</dbReference>
<dbReference type="GO" id="GO:0006508">
    <property type="term" value="P:proteolysis"/>
    <property type="evidence" value="ECO:0007669"/>
    <property type="project" value="TreeGrafter"/>
</dbReference>
<evidence type="ECO:0000313" key="2">
    <source>
        <dbReference type="Proteomes" id="UP000053676"/>
    </source>
</evidence>
<sequence length="132" mass="14860">MSLTGTCDNKGHSGAGVLANANMAMTTDYTNRSTFGAMDTMTMNHFLKKFSFKNVRRDDLWQAFDEVIETVPGPNNKRLDMLDFGNQWTTQMGFPLVTVRTFNSTAVIITQEKYMLNTSNLGLAKYRSPHYG</sequence>
<dbReference type="OrthoDB" id="10031169at2759"/>
<dbReference type="KEGG" id="nai:NECAME_18002"/>
<keyword evidence="2" id="KW-1185">Reference proteome</keyword>
<dbReference type="Gene3D" id="1.10.390.10">
    <property type="entry name" value="Neutral Protease Domain 2"/>
    <property type="match status" value="1"/>
</dbReference>
<dbReference type="GO" id="GO:0043171">
    <property type="term" value="P:peptide catabolic process"/>
    <property type="evidence" value="ECO:0007669"/>
    <property type="project" value="TreeGrafter"/>
</dbReference>
<name>W2TF78_NECAM</name>
<dbReference type="GO" id="GO:0070006">
    <property type="term" value="F:metalloaminopeptidase activity"/>
    <property type="evidence" value="ECO:0007669"/>
    <property type="project" value="TreeGrafter"/>
</dbReference>
<dbReference type="Proteomes" id="UP000053676">
    <property type="component" value="Unassembled WGS sequence"/>
</dbReference>
<dbReference type="GO" id="GO:0008270">
    <property type="term" value="F:zinc ion binding"/>
    <property type="evidence" value="ECO:0007669"/>
    <property type="project" value="TreeGrafter"/>
</dbReference>
<dbReference type="GO" id="GO:0005737">
    <property type="term" value="C:cytoplasm"/>
    <property type="evidence" value="ECO:0007669"/>
    <property type="project" value="TreeGrafter"/>
</dbReference>
<dbReference type="InterPro" id="IPR050344">
    <property type="entry name" value="Peptidase_M1_aminopeptidases"/>
</dbReference>
<organism evidence="1 2">
    <name type="scientific">Necator americanus</name>
    <name type="common">Human hookworm</name>
    <dbReference type="NCBI Taxonomy" id="51031"/>
    <lineage>
        <taxon>Eukaryota</taxon>
        <taxon>Metazoa</taxon>
        <taxon>Ecdysozoa</taxon>
        <taxon>Nematoda</taxon>
        <taxon>Chromadorea</taxon>
        <taxon>Rhabditida</taxon>
        <taxon>Rhabditina</taxon>
        <taxon>Rhabditomorpha</taxon>
        <taxon>Strongyloidea</taxon>
        <taxon>Ancylostomatidae</taxon>
        <taxon>Bunostominae</taxon>
        <taxon>Necator</taxon>
    </lineage>
</organism>
<accession>W2TF78</accession>
<dbReference type="AlphaFoldDB" id="W2TF78"/>